<feature type="signal peptide" evidence="2">
    <location>
        <begin position="1"/>
        <end position="21"/>
    </location>
</feature>
<evidence type="ECO:0000256" key="2">
    <source>
        <dbReference type="SAM" id="SignalP"/>
    </source>
</evidence>
<feature type="compositionally biased region" description="Low complexity" evidence="1">
    <location>
        <begin position="83"/>
        <end position="104"/>
    </location>
</feature>
<protein>
    <recommendedName>
        <fullName evidence="5">DUF5642 domain-containing protein</fullName>
    </recommendedName>
</protein>
<evidence type="ECO:0008006" key="5">
    <source>
        <dbReference type="Google" id="ProtNLM"/>
    </source>
</evidence>
<feature type="region of interest" description="Disordered" evidence="1">
    <location>
        <begin position="31"/>
        <end position="104"/>
    </location>
</feature>
<dbReference type="PROSITE" id="PS51257">
    <property type="entry name" value="PROKAR_LIPOPROTEIN"/>
    <property type="match status" value="1"/>
</dbReference>
<feature type="chain" id="PRO_5013373049" description="DUF5642 domain-containing protein" evidence="2">
    <location>
        <begin position="22"/>
        <end position="213"/>
    </location>
</feature>
<evidence type="ECO:0000313" key="3">
    <source>
        <dbReference type="EMBL" id="OYN77098.1"/>
    </source>
</evidence>
<sequence>MKLSSKEAAVHQSLPTGIALAAVIALATAGCGGSDQSSSSSKESTSSASAAASAATTESAAPTGANGDYSSLLIKPSDIGPEATADGPPTANPGGTTGTGQTFKTTDGNRIIVVTIAVFPDAAAAAGMIQPMKDAITDKVDGQQKPVDIGSNGFMVEGPAKKKSMEVSEVVFTEGRALVDLEYDSAPGNPAPSDAVLDVARKQAAAVSAGLPG</sequence>
<feature type="compositionally biased region" description="Low complexity" evidence="1">
    <location>
        <begin position="37"/>
        <end position="61"/>
    </location>
</feature>
<organism evidence="3 4">
    <name type="scientific">Mycolicibacterium sphagni</name>
    <dbReference type="NCBI Taxonomy" id="1786"/>
    <lineage>
        <taxon>Bacteria</taxon>
        <taxon>Bacillati</taxon>
        <taxon>Actinomycetota</taxon>
        <taxon>Actinomycetes</taxon>
        <taxon>Mycobacteriales</taxon>
        <taxon>Mycobacteriaceae</taxon>
        <taxon>Mycolicibacterium</taxon>
    </lineage>
</organism>
<evidence type="ECO:0000256" key="1">
    <source>
        <dbReference type="SAM" id="MobiDB-lite"/>
    </source>
</evidence>
<dbReference type="OrthoDB" id="4752236at2"/>
<keyword evidence="2" id="KW-0732">Signal</keyword>
<dbReference type="Proteomes" id="UP000216063">
    <property type="component" value="Unassembled WGS sequence"/>
</dbReference>
<gene>
    <name evidence="3" type="ORF">CG716_19830</name>
</gene>
<accession>A0A255DCD8</accession>
<comment type="caution">
    <text evidence="3">The sequence shown here is derived from an EMBL/GenBank/DDBJ whole genome shotgun (WGS) entry which is preliminary data.</text>
</comment>
<reference evidence="3 4" key="1">
    <citation type="submission" date="2017-07" db="EMBL/GenBank/DDBJ databases">
        <title>The new phylogeny of genus Mycobacterium.</title>
        <authorList>
            <person name="Tortoli E."/>
            <person name="Trovato A."/>
            <person name="Cirillo D.M."/>
        </authorList>
    </citation>
    <scope>NUCLEOTIDE SEQUENCE [LARGE SCALE GENOMIC DNA]</scope>
    <source>
        <strain evidence="3 4">ATCC 33027</strain>
    </source>
</reference>
<evidence type="ECO:0000313" key="4">
    <source>
        <dbReference type="Proteomes" id="UP000216063"/>
    </source>
</evidence>
<dbReference type="AlphaFoldDB" id="A0A255DCD8"/>
<name>A0A255DCD8_9MYCO</name>
<keyword evidence="4" id="KW-1185">Reference proteome</keyword>
<proteinExistence type="predicted"/>
<dbReference type="EMBL" id="NOZR01000018">
    <property type="protein sequence ID" value="OYN77098.1"/>
    <property type="molecule type" value="Genomic_DNA"/>
</dbReference>